<evidence type="ECO:0000313" key="2">
    <source>
        <dbReference type="Proteomes" id="UP000095455"/>
    </source>
</evidence>
<dbReference type="EMBL" id="CYYK01000006">
    <property type="protein sequence ID" value="CUO26910.1"/>
    <property type="molecule type" value="Genomic_DNA"/>
</dbReference>
<evidence type="ECO:0000313" key="1">
    <source>
        <dbReference type="EMBL" id="CUO26910.1"/>
    </source>
</evidence>
<protein>
    <submittedName>
        <fullName evidence="1">Uncharacterized protein</fullName>
    </submittedName>
</protein>
<dbReference type="AlphaFoldDB" id="A0A8D9L7V8"/>
<name>A0A8D9L7V8_PARDI</name>
<gene>
    <name evidence="1" type="ORF">ERS852380_01910</name>
</gene>
<organism evidence="1 2">
    <name type="scientific">Parabacteroides distasonis</name>
    <dbReference type="NCBI Taxonomy" id="823"/>
    <lineage>
        <taxon>Bacteria</taxon>
        <taxon>Pseudomonadati</taxon>
        <taxon>Bacteroidota</taxon>
        <taxon>Bacteroidia</taxon>
        <taxon>Bacteroidales</taxon>
        <taxon>Tannerellaceae</taxon>
        <taxon>Parabacteroides</taxon>
    </lineage>
</organism>
<proteinExistence type="predicted"/>
<reference evidence="1 2" key="1">
    <citation type="submission" date="2015-09" db="EMBL/GenBank/DDBJ databases">
        <authorList>
            <consortium name="Pathogen Informatics"/>
        </authorList>
    </citation>
    <scope>NUCLEOTIDE SEQUENCE [LARGE SCALE GENOMIC DNA]</scope>
    <source>
        <strain evidence="1 2">2789STDY5608822</strain>
    </source>
</reference>
<accession>A0A8D9L7V8</accession>
<dbReference type="Proteomes" id="UP000095455">
    <property type="component" value="Unassembled WGS sequence"/>
</dbReference>
<comment type="caution">
    <text evidence="1">The sequence shown here is derived from an EMBL/GenBank/DDBJ whole genome shotgun (WGS) entry which is preliminary data.</text>
</comment>
<sequence>MISSVFQNLFTTTKFVNFLRYDVFLIERYLVHHDTPCRRCEDDYPICIFDFFLYFAFAFLDGR</sequence>